<dbReference type="InterPro" id="IPR011101">
    <property type="entry name" value="DUF5131"/>
</dbReference>
<dbReference type="AlphaFoldDB" id="A0AAW4XQP8"/>
<dbReference type="RefSeq" id="WP_230793048.1">
    <property type="nucleotide sequence ID" value="NZ_JAJNCO010000127.1"/>
</dbReference>
<name>A0AAW4XQP8_RHORH</name>
<organism evidence="1 2">
    <name type="scientific">Rhodococcus rhodochrous</name>
    <dbReference type="NCBI Taxonomy" id="1829"/>
    <lineage>
        <taxon>Bacteria</taxon>
        <taxon>Bacillati</taxon>
        <taxon>Actinomycetota</taxon>
        <taxon>Actinomycetes</taxon>
        <taxon>Mycobacteriales</taxon>
        <taxon>Nocardiaceae</taxon>
        <taxon>Rhodococcus</taxon>
    </lineage>
</organism>
<sequence length="78" mass="8534">WSEPRVWPLPNVWLGVSTENQKWADVRIPILLDTPAAVRFISAEPLLGPIDLWNVNGINAIEPDWIGGPTAGTGCPHP</sequence>
<dbReference type="EMBL" id="JAJNCO010000127">
    <property type="protein sequence ID" value="MCD2115181.1"/>
    <property type="molecule type" value="Genomic_DNA"/>
</dbReference>
<gene>
    <name evidence="1" type="ORF">LQ384_29380</name>
</gene>
<feature type="non-terminal residue" evidence="1">
    <location>
        <position position="78"/>
    </location>
</feature>
<accession>A0AAW4XQP8</accession>
<proteinExistence type="predicted"/>
<reference evidence="1" key="1">
    <citation type="submission" date="2021-11" db="EMBL/GenBank/DDBJ databases">
        <title>Development of a sustainable strategy for remediation of hydrocarbon-contaminated territories based on the waste exchange concept.</title>
        <authorList>
            <person name="Elkin A."/>
        </authorList>
    </citation>
    <scope>NUCLEOTIDE SEQUENCE</scope>
    <source>
        <strain evidence="1">IEGM 757</strain>
    </source>
</reference>
<dbReference type="Pfam" id="PF07505">
    <property type="entry name" value="DUF5131"/>
    <property type="match status" value="1"/>
</dbReference>
<evidence type="ECO:0000313" key="2">
    <source>
        <dbReference type="Proteomes" id="UP001198630"/>
    </source>
</evidence>
<evidence type="ECO:0000313" key="1">
    <source>
        <dbReference type="EMBL" id="MCD2115181.1"/>
    </source>
</evidence>
<feature type="non-terminal residue" evidence="1">
    <location>
        <position position="1"/>
    </location>
</feature>
<protein>
    <submittedName>
        <fullName evidence="1">Phage Gp37/Gp68 family protein</fullName>
    </submittedName>
</protein>
<dbReference type="Proteomes" id="UP001198630">
    <property type="component" value="Unassembled WGS sequence"/>
</dbReference>
<comment type="caution">
    <text evidence="1">The sequence shown here is derived from an EMBL/GenBank/DDBJ whole genome shotgun (WGS) entry which is preliminary data.</text>
</comment>